<evidence type="ECO:0000256" key="3">
    <source>
        <dbReference type="ARBA" id="ARBA00022475"/>
    </source>
</evidence>
<evidence type="ECO:0000256" key="6">
    <source>
        <dbReference type="ARBA" id="ARBA00022781"/>
    </source>
</evidence>
<dbReference type="PANTHER" id="PTHR33445:SF1">
    <property type="entry name" value="ATP SYNTHASE SUBUNIT B"/>
    <property type="match status" value="1"/>
</dbReference>
<keyword evidence="8 15" id="KW-0406">Ion transport</keyword>
<dbReference type="InterPro" id="IPR050059">
    <property type="entry name" value="ATP_synthase_B_chain"/>
</dbReference>
<keyword evidence="19" id="KW-1185">Reference proteome</keyword>
<keyword evidence="4 15" id="KW-0138">CF(0)</keyword>
<dbReference type="GO" id="GO:0046961">
    <property type="term" value="F:proton-transporting ATPase activity, rotational mechanism"/>
    <property type="evidence" value="ECO:0007669"/>
    <property type="project" value="TreeGrafter"/>
</dbReference>
<keyword evidence="7 15" id="KW-1133">Transmembrane helix</keyword>
<evidence type="ECO:0000256" key="11">
    <source>
        <dbReference type="ARBA" id="ARBA00025198"/>
    </source>
</evidence>
<keyword evidence="5 15" id="KW-0812">Transmembrane</keyword>
<dbReference type="PANTHER" id="PTHR33445">
    <property type="entry name" value="ATP SYNTHASE SUBUNIT B', CHLOROPLASTIC"/>
    <property type="match status" value="1"/>
</dbReference>
<keyword evidence="6 15" id="KW-0375">Hydrogen ion transport</keyword>
<dbReference type="InterPro" id="IPR005864">
    <property type="entry name" value="ATP_synth_F0_bsu_bac"/>
</dbReference>
<evidence type="ECO:0000256" key="14">
    <source>
        <dbReference type="ARBA" id="ARBA00037847"/>
    </source>
</evidence>
<evidence type="ECO:0000256" key="4">
    <source>
        <dbReference type="ARBA" id="ARBA00022547"/>
    </source>
</evidence>
<dbReference type="InterPro" id="IPR028987">
    <property type="entry name" value="ATP_synth_B-like_membr_sf"/>
</dbReference>
<accession>A0A848J1S9</accession>
<feature type="coiled-coil region" evidence="17">
    <location>
        <begin position="34"/>
        <end position="89"/>
    </location>
</feature>
<keyword evidence="3 15" id="KW-1003">Cell membrane</keyword>
<keyword evidence="9 15" id="KW-0472">Membrane</keyword>
<dbReference type="RefSeq" id="WP_169677772.1">
    <property type="nucleotide sequence ID" value="NZ_JABBNU010000001.1"/>
</dbReference>
<comment type="function">
    <text evidence="11 15">F(1)F(0) ATP synthase produces ATP from ADP in the presence of a proton or sodium gradient. F-type ATPases consist of two structural domains, F(1) containing the extramembraneous catalytic core and F(0) containing the membrane proton channel, linked together by a central stalk and a peripheral stalk. During catalysis, ATP synthesis in the catalytic domain of F(1) is coupled via a rotary mechanism of the central stalk subunits to proton translocation.</text>
</comment>
<dbReference type="CDD" id="cd06503">
    <property type="entry name" value="ATP-synt_Fo_b"/>
    <property type="match status" value="1"/>
</dbReference>
<name>A0A848J1S9_9BACT</name>
<evidence type="ECO:0000313" key="18">
    <source>
        <dbReference type="EMBL" id="NMM47162.1"/>
    </source>
</evidence>
<proteinExistence type="inferred from homology"/>
<keyword evidence="10 15" id="KW-0066">ATP synthesis</keyword>
<comment type="caution">
    <text evidence="18">The sequence shown here is derived from an EMBL/GenBank/DDBJ whole genome shotgun (WGS) entry which is preliminary data.</text>
</comment>
<organism evidence="18 19">
    <name type="scientific">Marinigracilibium pacificum</name>
    <dbReference type="NCBI Taxonomy" id="2729599"/>
    <lineage>
        <taxon>Bacteria</taxon>
        <taxon>Pseudomonadati</taxon>
        <taxon>Bacteroidota</taxon>
        <taxon>Cytophagia</taxon>
        <taxon>Cytophagales</taxon>
        <taxon>Flammeovirgaceae</taxon>
        <taxon>Marinigracilibium</taxon>
    </lineage>
</organism>
<dbReference type="NCBIfam" id="TIGR01144">
    <property type="entry name" value="ATP_synt_b"/>
    <property type="match status" value="1"/>
</dbReference>
<evidence type="ECO:0000313" key="19">
    <source>
        <dbReference type="Proteomes" id="UP000559010"/>
    </source>
</evidence>
<evidence type="ECO:0000256" key="13">
    <source>
        <dbReference type="ARBA" id="ARBA00026054"/>
    </source>
</evidence>
<protein>
    <recommendedName>
        <fullName evidence="15">ATP synthase subunit b</fullName>
    </recommendedName>
    <alternativeName>
        <fullName evidence="15">ATP synthase F(0) sector subunit b</fullName>
    </alternativeName>
    <alternativeName>
        <fullName evidence="15">ATPase subunit I</fullName>
    </alternativeName>
    <alternativeName>
        <fullName evidence="15">F-type ATPase subunit b</fullName>
        <shortName evidence="15">F-ATPase subunit b</shortName>
    </alternativeName>
</protein>
<comment type="subcellular location">
    <subcellularLocation>
        <location evidence="15">Cell membrane</location>
        <topology evidence="15">Single-pass membrane protein</topology>
    </subcellularLocation>
    <subcellularLocation>
        <location evidence="14">Endomembrane system</location>
        <topology evidence="14">Single-pass membrane protein</topology>
    </subcellularLocation>
</comment>
<comment type="function">
    <text evidence="12">Component of the F(0) channel, it forms part of the peripheral stalk, linking F(1) to F(0). The b'-subunit is a diverged and duplicated form of b found in plants and photosynthetic bacteria.</text>
</comment>
<comment type="similarity">
    <text evidence="1 15 16">Belongs to the ATPase B chain family.</text>
</comment>
<dbReference type="NCBIfam" id="NF011041">
    <property type="entry name" value="PRK14471.1"/>
    <property type="match status" value="1"/>
</dbReference>
<sequence length="164" mass="18421">MELLLPGVGLIFWQALGFIILLIFLGKFAWGPILNALKIREQSIDQALEAAEKAREDMAKLQAENNKLLDEARLERDKILKEAKEASAKMLDKAKEDASKTTEKMIADAKASIDAEKKSALKEVKNQVAELSLEIAEKVIKNQLSDDKKQKDLVEEYVKDINLN</sequence>
<dbReference type="Pfam" id="PF00430">
    <property type="entry name" value="ATP-synt_B"/>
    <property type="match status" value="1"/>
</dbReference>
<dbReference type="SUPFAM" id="SSF81573">
    <property type="entry name" value="F1F0 ATP synthase subunit B, membrane domain"/>
    <property type="match status" value="1"/>
</dbReference>
<gene>
    <name evidence="15" type="primary">atpF</name>
    <name evidence="18" type="ORF">HH304_02030</name>
</gene>
<dbReference type="Proteomes" id="UP000559010">
    <property type="component" value="Unassembled WGS sequence"/>
</dbReference>
<dbReference type="EMBL" id="JABBNU010000001">
    <property type="protein sequence ID" value="NMM47162.1"/>
    <property type="molecule type" value="Genomic_DNA"/>
</dbReference>
<dbReference type="GO" id="GO:0012505">
    <property type="term" value="C:endomembrane system"/>
    <property type="evidence" value="ECO:0007669"/>
    <property type="project" value="UniProtKB-SubCell"/>
</dbReference>
<dbReference type="InterPro" id="IPR002146">
    <property type="entry name" value="ATP_synth_b/b'su_bac/chlpt"/>
</dbReference>
<evidence type="ECO:0000256" key="1">
    <source>
        <dbReference type="ARBA" id="ARBA00005513"/>
    </source>
</evidence>
<keyword evidence="2 15" id="KW-0813">Transport</keyword>
<dbReference type="AlphaFoldDB" id="A0A848J1S9"/>
<comment type="subunit">
    <text evidence="15">F-type ATPases have 2 components, F(1) - the catalytic core - and F(0) - the membrane proton channel. F(1) has five subunits: alpha(3), beta(3), gamma(1), delta(1), epsilon(1). F(0) has three main subunits: a(1), b(2) and c(10-14). The alpha and beta chains form an alternating ring which encloses part of the gamma chain. F(1) is attached to F(0) by a central stalk formed by the gamma and epsilon chains, while a peripheral stalk is formed by the delta and b chains.</text>
</comment>
<evidence type="ECO:0000256" key="12">
    <source>
        <dbReference type="ARBA" id="ARBA00025614"/>
    </source>
</evidence>
<comment type="subunit">
    <text evidence="13">F-type ATPases have 2 components, F(1) - the catalytic core - and F(0) - the membrane proton channel. F(1) has five subunits: alpha(3), beta(3), gamma(1), delta(1), epsilon(1). F(0) has four main subunits: a(1), b(2) and c(10-14). The alpha and beta chains form an alternating ring which encloses part of the gamma chain. F(1) is attached to F(0) by a central stalk formed by the gamma and epsilon chains, while a peripheral stalk is formed by the delta and b chains.</text>
</comment>
<dbReference type="GO" id="GO:0045259">
    <property type="term" value="C:proton-transporting ATP synthase complex"/>
    <property type="evidence" value="ECO:0007669"/>
    <property type="project" value="UniProtKB-KW"/>
</dbReference>
<evidence type="ECO:0000256" key="9">
    <source>
        <dbReference type="ARBA" id="ARBA00023136"/>
    </source>
</evidence>
<dbReference type="GO" id="GO:0046933">
    <property type="term" value="F:proton-transporting ATP synthase activity, rotational mechanism"/>
    <property type="evidence" value="ECO:0007669"/>
    <property type="project" value="UniProtKB-UniRule"/>
</dbReference>
<evidence type="ECO:0000256" key="17">
    <source>
        <dbReference type="SAM" id="Coils"/>
    </source>
</evidence>
<dbReference type="GO" id="GO:0005886">
    <property type="term" value="C:plasma membrane"/>
    <property type="evidence" value="ECO:0007669"/>
    <property type="project" value="UniProtKB-SubCell"/>
</dbReference>
<evidence type="ECO:0000256" key="7">
    <source>
        <dbReference type="ARBA" id="ARBA00022989"/>
    </source>
</evidence>
<keyword evidence="17" id="KW-0175">Coiled coil</keyword>
<evidence type="ECO:0000256" key="8">
    <source>
        <dbReference type="ARBA" id="ARBA00023065"/>
    </source>
</evidence>
<evidence type="ECO:0000256" key="16">
    <source>
        <dbReference type="RuleBase" id="RU003848"/>
    </source>
</evidence>
<feature type="transmembrane region" description="Helical" evidence="15">
    <location>
        <begin position="12"/>
        <end position="30"/>
    </location>
</feature>
<reference evidence="18 19" key="1">
    <citation type="submission" date="2020-04" db="EMBL/GenBank/DDBJ databases">
        <title>Flammeovirgaceae bacterium KN852 isolated from deep sea.</title>
        <authorList>
            <person name="Zhang D.-C."/>
        </authorList>
    </citation>
    <scope>NUCLEOTIDE SEQUENCE [LARGE SCALE GENOMIC DNA]</scope>
    <source>
        <strain evidence="18 19">KN852</strain>
    </source>
</reference>
<dbReference type="Gene3D" id="1.20.5.620">
    <property type="entry name" value="F1F0 ATP synthase subunit B, membrane domain"/>
    <property type="match status" value="1"/>
</dbReference>
<dbReference type="HAMAP" id="MF_01398">
    <property type="entry name" value="ATP_synth_b_bprime"/>
    <property type="match status" value="1"/>
</dbReference>
<evidence type="ECO:0000256" key="15">
    <source>
        <dbReference type="HAMAP-Rule" id="MF_01398"/>
    </source>
</evidence>
<evidence type="ECO:0000256" key="2">
    <source>
        <dbReference type="ARBA" id="ARBA00022448"/>
    </source>
</evidence>
<evidence type="ECO:0000256" key="10">
    <source>
        <dbReference type="ARBA" id="ARBA00023310"/>
    </source>
</evidence>
<evidence type="ECO:0000256" key="5">
    <source>
        <dbReference type="ARBA" id="ARBA00022692"/>
    </source>
</evidence>